<comment type="caution">
    <text evidence="3">The sequence shown here is derived from an EMBL/GenBank/DDBJ whole genome shotgun (WGS) entry which is preliminary data.</text>
</comment>
<dbReference type="Proteomes" id="UP001283361">
    <property type="component" value="Unassembled WGS sequence"/>
</dbReference>
<dbReference type="Pfam" id="PF01847">
    <property type="entry name" value="VHL"/>
    <property type="match status" value="1"/>
</dbReference>
<dbReference type="AlphaFoldDB" id="A0AAE0XZU5"/>
<protein>
    <recommendedName>
        <fullName evidence="2">von Hippel-Lindau disease tumour suppressor beta domain-containing protein</fullName>
    </recommendedName>
</protein>
<dbReference type="InterPro" id="IPR036208">
    <property type="entry name" value="VHL_sf"/>
</dbReference>
<sequence length="155" mass="18295">MSDSETEADSPVKSLHYNRPAYITFLNRTGYPIDIAWLDYRGNIVRYIKELASGGVYHQNTYFTHPWIAWHSRTLERASFGGKKVFQPQPWQGEQHRTVVYIDRPMKSLLKLCLQTVKYLVRGDVELLEIPKDLHGPLKKRRRIDFVDYTALYRH</sequence>
<organism evidence="3 4">
    <name type="scientific">Elysia crispata</name>
    <name type="common">lettuce slug</name>
    <dbReference type="NCBI Taxonomy" id="231223"/>
    <lineage>
        <taxon>Eukaryota</taxon>
        <taxon>Metazoa</taxon>
        <taxon>Spiralia</taxon>
        <taxon>Lophotrochozoa</taxon>
        <taxon>Mollusca</taxon>
        <taxon>Gastropoda</taxon>
        <taxon>Heterobranchia</taxon>
        <taxon>Euthyneura</taxon>
        <taxon>Panpulmonata</taxon>
        <taxon>Sacoglossa</taxon>
        <taxon>Placobranchoidea</taxon>
        <taxon>Plakobranchidae</taxon>
        <taxon>Elysia</taxon>
    </lineage>
</organism>
<dbReference type="SUPFAM" id="SSF49468">
    <property type="entry name" value="VHL"/>
    <property type="match status" value="1"/>
</dbReference>
<dbReference type="EMBL" id="JAWDGP010007236">
    <property type="protein sequence ID" value="KAK3727718.1"/>
    <property type="molecule type" value="Genomic_DNA"/>
</dbReference>
<comment type="similarity">
    <text evidence="1">Belongs to the VHL family.</text>
</comment>
<evidence type="ECO:0000313" key="3">
    <source>
        <dbReference type="EMBL" id="KAK3727718.1"/>
    </source>
</evidence>
<dbReference type="CDD" id="cd05468">
    <property type="entry name" value="pVHL"/>
    <property type="match status" value="1"/>
</dbReference>
<proteinExistence type="inferred from homology"/>
<reference evidence="3" key="1">
    <citation type="journal article" date="2023" name="G3 (Bethesda)">
        <title>A reference genome for the long-term kleptoplast-retaining sea slug Elysia crispata morphotype clarki.</title>
        <authorList>
            <person name="Eastman K.E."/>
            <person name="Pendleton A.L."/>
            <person name="Shaikh M.A."/>
            <person name="Suttiyut T."/>
            <person name="Ogas R."/>
            <person name="Tomko P."/>
            <person name="Gavelis G."/>
            <person name="Widhalm J.R."/>
            <person name="Wisecaver J.H."/>
        </authorList>
    </citation>
    <scope>NUCLEOTIDE SEQUENCE</scope>
    <source>
        <strain evidence="3">ECLA1</strain>
    </source>
</reference>
<gene>
    <name evidence="3" type="ORF">RRG08_032675</name>
</gene>
<dbReference type="InterPro" id="IPR037140">
    <property type="entry name" value="VHL_beta_dom_sf"/>
</dbReference>
<keyword evidence="4" id="KW-1185">Reference proteome</keyword>
<accession>A0AAE0XZU5</accession>
<name>A0AAE0XZU5_9GAST</name>
<dbReference type="InterPro" id="IPR024053">
    <property type="entry name" value="VHL_beta_dom"/>
</dbReference>
<evidence type="ECO:0000259" key="2">
    <source>
        <dbReference type="Pfam" id="PF01847"/>
    </source>
</evidence>
<dbReference type="Gene3D" id="2.60.40.780">
    <property type="entry name" value="von Hippel-Lindau disease tumour suppressor, beta domain"/>
    <property type="match status" value="1"/>
</dbReference>
<dbReference type="InterPro" id="IPR022772">
    <property type="entry name" value="VHL_tumour_suppress_b/a_dom"/>
</dbReference>
<evidence type="ECO:0000313" key="4">
    <source>
        <dbReference type="Proteomes" id="UP001283361"/>
    </source>
</evidence>
<evidence type="ECO:0000256" key="1">
    <source>
        <dbReference type="ARBA" id="ARBA00010057"/>
    </source>
</evidence>
<feature type="domain" description="von Hippel-Lindau disease tumour suppressor beta" evidence="2">
    <location>
        <begin position="12"/>
        <end position="88"/>
    </location>
</feature>